<keyword evidence="3 5" id="KW-1133">Transmembrane helix</keyword>
<dbReference type="Pfam" id="PF01957">
    <property type="entry name" value="NfeD"/>
    <property type="match status" value="1"/>
</dbReference>
<dbReference type="Pfam" id="PF25145">
    <property type="entry name" value="NfeD1b_N"/>
    <property type="match status" value="1"/>
</dbReference>
<dbReference type="InterPro" id="IPR029045">
    <property type="entry name" value="ClpP/crotonase-like_dom_sf"/>
</dbReference>
<dbReference type="Pfam" id="PF24961">
    <property type="entry name" value="NfeD_membrane"/>
    <property type="match status" value="1"/>
</dbReference>
<comment type="caution">
    <text evidence="9">The sequence shown here is derived from an EMBL/GenBank/DDBJ whole genome shotgun (WGS) entry which is preliminary data.</text>
</comment>
<organism evidence="9 10">
    <name type="scientific">Fictibacillus norfolkensis</name>
    <dbReference type="NCBI Taxonomy" id="2762233"/>
    <lineage>
        <taxon>Bacteria</taxon>
        <taxon>Bacillati</taxon>
        <taxon>Bacillota</taxon>
        <taxon>Bacilli</taxon>
        <taxon>Bacillales</taxon>
        <taxon>Fictibacillaceae</taxon>
        <taxon>Fictibacillus</taxon>
    </lineage>
</organism>
<evidence type="ECO:0000259" key="6">
    <source>
        <dbReference type="Pfam" id="PF01957"/>
    </source>
</evidence>
<dbReference type="Proteomes" id="UP000603641">
    <property type="component" value="Unassembled WGS sequence"/>
</dbReference>
<accession>A0ABR8SLY3</accession>
<dbReference type="InterPro" id="IPR052165">
    <property type="entry name" value="Membrane_assoc_protease"/>
</dbReference>
<feature type="transmembrane region" description="Helical" evidence="5">
    <location>
        <begin position="260"/>
        <end position="277"/>
    </location>
</feature>
<evidence type="ECO:0000256" key="1">
    <source>
        <dbReference type="ARBA" id="ARBA00004141"/>
    </source>
</evidence>
<keyword evidence="4 5" id="KW-0472">Membrane</keyword>
<evidence type="ECO:0000313" key="10">
    <source>
        <dbReference type="Proteomes" id="UP000603641"/>
    </source>
</evidence>
<name>A0ABR8SLY3_9BACL</name>
<evidence type="ECO:0000256" key="3">
    <source>
        <dbReference type="ARBA" id="ARBA00022989"/>
    </source>
</evidence>
<evidence type="ECO:0000256" key="4">
    <source>
        <dbReference type="ARBA" id="ARBA00023136"/>
    </source>
</evidence>
<feature type="transmembrane region" description="Helical" evidence="5">
    <location>
        <begin position="233"/>
        <end position="253"/>
    </location>
</feature>
<sequence>MKRIRLLIYMLCLIWGIYGVLSTSQVLSAGKGKTVTFIPVEHEVERGLEAFLDRSIQKAKKDGTDHIVLEIYTPGGRVDAALHIAKVMRESEIPITAYVVKNAFSAGAYIALNADQIVMKPSTTIGSAAVIDSQGNTAGQKAESAWKAEMLAAAELNERTPIYAEAMVDPDVEIPELGLEKGELLTLTASEALKVGYAEKIAEDRQELLAHLNLEDAKILESNPTFADKIARFVTNPVVVPILLSLGSLGLVLELYTPGFGIAGSIGVLSLLLFFYGHMIAGLAGWEALILFGVGLVLLILELFLPGGIIGILGVLAVLTGLIMAGGSLTGILIAIAIAIVVTIIGSYFFLRSFGYNGSLKKLVLFDSTSSEKGYLSHKEREDLTGRIGVTATTLRPSGSLKLDDEFLDVVTEGSYIEKGTTVKIIKVSGGRVVVRAIEKNNE</sequence>
<dbReference type="InterPro" id="IPR056739">
    <property type="entry name" value="NfeD_membrane"/>
</dbReference>
<dbReference type="InterPro" id="IPR012340">
    <property type="entry name" value="NA-bd_OB-fold"/>
</dbReference>
<dbReference type="Gene3D" id="3.90.226.10">
    <property type="entry name" value="2-enoyl-CoA Hydratase, Chain A, domain 1"/>
    <property type="match status" value="1"/>
</dbReference>
<evidence type="ECO:0000259" key="8">
    <source>
        <dbReference type="Pfam" id="PF25145"/>
    </source>
</evidence>
<evidence type="ECO:0000259" key="7">
    <source>
        <dbReference type="Pfam" id="PF24961"/>
    </source>
</evidence>
<feature type="transmembrane region" description="Helical" evidence="5">
    <location>
        <begin position="332"/>
        <end position="351"/>
    </location>
</feature>
<dbReference type="InterPro" id="IPR056738">
    <property type="entry name" value="NfeD1b_N"/>
</dbReference>
<proteinExistence type="predicted"/>
<feature type="transmembrane region" description="Helical" evidence="5">
    <location>
        <begin position="283"/>
        <end position="301"/>
    </location>
</feature>
<dbReference type="InterPro" id="IPR002810">
    <property type="entry name" value="NfeD-like_C"/>
</dbReference>
<dbReference type="PANTHER" id="PTHR33507">
    <property type="entry name" value="INNER MEMBRANE PROTEIN YBBJ"/>
    <property type="match status" value="1"/>
</dbReference>
<dbReference type="RefSeq" id="WP_191753782.1">
    <property type="nucleotide sequence ID" value="NZ_JACSQM010000004.1"/>
</dbReference>
<comment type="subcellular location">
    <subcellularLocation>
        <location evidence="1">Membrane</location>
        <topology evidence="1">Multi-pass membrane protein</topology>
    </subcellularLocation>
</comment>
<gene>
    <name evidence="9" type="ORF">H9648_10325</name>
</gene>
<feature type="domain" description="NfeD1b N-terminal" evidence="8">
    <location>
        <begin position="35"/>
        <end position="220"/>
    </location>
</feature>
<dbReference type="CDD" id="cd07021">
    <property type="entry name" value="Clp_protease_NfeD_like"/>
    <property type="match status" value="1"/>
</dbReference>
<dbReference type="EMBL" id="JACSQM010000004">
    <property type="protein sequence ID" value="MBD7964452.1"/>
    <property type="molecule type" value="Genomic_DNA"/>
</dbReference>
<keyword evidence="10" id="KW-1185">Reference proteome</keyword>
<dbReference type="PANTHER" id="PTHR33507:SF3">
    <property type="entry name" value="INNER MEMBRANE PROTEIN YBBJ"/>
    <property type="match status" value="1"/>
</dbReference>
<dbReference type="Gene3D" id="2.40.50.140">
    <property type="entry name" value="Nucleic acid-binding proteins"/>
    <property type="match status" value="1"/>
</dbReference>
<feature type="domain" description="NfeD-like C-terminal" evidence="6">
    <location>
        <begin position="382"/>
        <end position="436"/>
    </location>
</feature>
<evidence type="ECO:0000256" key="2">
    <source>
        <dbReference type="ARBA" id="ARBA00022692"/>
    </source>
</evidence>
<keyword evidence="2 5" id="KW-0812">Transmembrane</keyword>
<feature type="domain" description="NfeD integral membrane" evidence="7">
    <location>
        <begin position="239"/>
        <end position="351"/>
    </location>
</feature>
<feature type="transmembrane region" description="Helical" evidence="5">
    <location>
        <begin position="308"/>
        <end position="326"/>
    </location>
</feature>
<protein>
    <submittedName>
        <fullName evidence="9">Nodulation protein NfeD</fullName>
    </submittedName>
</protein>
<evidence type="ECO:0000313" key="9">
    <source>
        <dbReference type="EMBL" id="MBD7964452.1"/>
    </source>
</evidence>
<reference evidence="9 10" key="1">
    <citation type="submission" date="2020-08" db="EMBL/GenBank/DDBJ databases">
        <title>A Genomic Blueprint of the Chicken Gut Microbiome.</title>
        <authorList>
            <person name="Gilroy R."/>
            <person name="Ravi A."/>
            <person name="Getino M."/>
            <person name="Pursley I."/>
            <person name="Horton D.L."/>
            <person name="Alikhan N.-F."/>
            <person name="Baker D."/>
            <person name="Gharbi K."/>
            <person name="Hall N."/>
            <person name="Watson M."/>
            <person name="Adriaenssens E.M."/>
            <person name="Foster-Nyarko E."/>
            <person name="Jarju S."/>
            <person name="Secka A."/>
            <person name="Antonio M."/>
            <person name="Oren A."/>
            <person name="Chaudhuri R."/>
            <person name="La Ragione R.M."/>
            <person name="Hildebrand F."/>
            <person name="Pallen M.J."/>
        </authorList>
    </citation>
    <scope>NUCLEOTIDE SEQUENCE [LARGE SCALE GENOMIC DNA]</scope>
    <source>
        <strain evidence="9 10">Sa2CUA10</strain>
    </source>
</reference>
<dbReference type="SUPFAM" id="SSF52096">
    <property type="entry name" value="ClpP/crotonase"/>
    <property type="match status" value="1"/>
</dbReference>
<evidence type="ECO:0000256" key="5">
    <source>
        <dbReference type="SAM" id="Phobius"/>
    </source>
</evidence>